<keyword evidence="1" id="KW-0812">Transmembrane</keyword>
<gene>
    <name evidence="2" type="ORF">AAF712_013715</name>
</gene>
<evidence type="ECO:0000313" key="3">
    <source>
        <dbReference type="Proteomes" id="UP001437256"/>
    </source>
</evidence>
<organism evidence="2 3">
    <name type="scientific">Marasmius tenuissimus</name>
    <dbReference type="NCBI Taxonomy" id="585030"/>
    <lineage>
        <taxon>Eukaryota</taxon>
        <taxon>Fungi</taxon>
        <taxon>Dikarya</taxon>
        <taxon>Basidiomycota</taxon>
        <taxon>Agaricomycotina</taxon>
        <taxon>Agaricomycetes</taxon>
        <taxon>Agaricomycetidae</taxon>
        <taxon>Agaricales</taxon>
        <taxon>Marasmiineae</taxon>
        <taxon>Marasmiaceae</taxon>
        <taxon>Marasmius</taxon>
    </lineage>
</organism>
<keyword evidence="3" id="KW-1185">Reference proteome</keyword>
<sequence length="130" mass="14616">MACHVSNGSELDCFILTSETQLLSTVGSTLYGFHTLLYVLCMYILFTRKQNRHWGQCALISAIYVAATVEFGLKYAIYSINSEITLDKLIMVLPERERYGATPMDALNPFRSSSVIQMDFTSRSLTVIAK</sequence>
<feature type="transmembrane region" description="Helical" evidence="1">
    <location>
        <begin position="28"/>
        <end position="46"/>
    </location>
</feature>
<name>A0ABR2ZE93_9AGAR</name>
<reference evidence="2 3" key="1">
    <citation type="submission" date="2024-05" db="EMBL/GenBank/DDBJ databases">
        <title>A draft genome resource for the thread blight pathogen Marasmius tenuissimus strain MS-2.</title>
        <authorList>
            <person name="Yulfo-Soto G.E."/>
            <person name="Baruah I.K."/>
            <person name="Amoako-Attah I."/>
            <person name="Bukari Y."/>
            <person name="Meinhardt L.W."/>
            <person name="Bailey B.A."/>
            <person name="Cohen S.P."/>
        </authorList>
    </citation>
    <scope>NUCLEOTIDE SEQUENCE [LARGE SCALE GENOMIC DNA]</scope>
    <source>
        <strain evidence="2 3">MS-2</strain>
    </source>
</reference>
<protein>
    <submittedName>
        <fullName evidence="2">Uncharacterized protein</fullName>
    </submittedName>
</protein>
<comment type="caution">
    <text evidence="2">The sequence shown here is derived from an EMBL/GenBank/DDBJ whole genome shotgun (WGS) entry which is preliminary data.</text>
</comment>
<feature type="transmembrane region" description="Helical" evidence="1">
    <location>
        <begin position="58"/>
        <end position="78"/>
    </location>
</feature>
<keyword evidence="1" id="KW-1133">Transmembrane helix</keyword>
<evidence type="ECO:0000256" key="1">
    <source>
        <dbReference type="SAM" id="Phobius"/>
    </source>
</evidence>
<evidence type="ECO:0000313" key="2">
    <source>
        <dbReference type="EMBL" id="KAL0059539.1"/>
    </source>
</evidence>
<dbReference type="Proteomes" id="UP001437256">
    <property type="component" value="Unassembled WGS sequence"/>
</dbReference>
<keyword evidence="1" id="KW-0472">Membrane</keyword>
<dbReference type="EMBL" id="JBBXMP010000220">
    <property type="protein sequence ID" value="KAL0059539.1"/>
    <property type="molecule type" value="Genomic_DNA"/>
</dbReference>
<proteinExistence type="predicted"/>
<accession>A0ABR2ZE93</accession>